<dbReference type="SUPFAM" id="SSF54427">
    <property type="entry name" value="NTF2-like"/>
    <property type="match status" value="1"/>
</dbReference>
<sequence>MAVLIHSPEVSSISGRLRGETSAGRIVTNPNHRALKSVANLKRYEKGGGRGRVRIGVRSSIKESEVRVSDLEQSALYGQFSAPVKPGSSKQSKEDEEKQNYYVNTGYAIRTLREEFPELFYRELSFDIYRDDIVFKDPLNTFVGVDNYKSIFWGLRFHGRIFFKALWVDLISVSQPVENVIMVRWTVHGIPRVLWESHSRFDGTSEYKLDKNGKIFEHRVDNIALNSHPKFRVLAVEELIQALGCLSTPKPTYFEILPSSIIDFTPPPPELTRMTFCMASTLAVSGGYEEEAETPNEP</sequence>
<dbReference type="Proteomes" id="UP001227230">
    <property type="component" value="Chromosome 15"/>
</dbReference>
<name>A0ABY9DDU5_VITVI</name>
<evidence type="ECO:0000313" key="1">
    <source>
        <dbReference type="EMBL" id="WKA05884.1"/>
    </source>
</evidence>
<accession>A0ABY9DDU5</accession>
<dbReference type="EMBL" id="CP126662">
    <property type="protein sequence ID" value="WKA05884.1"/>
    <property type="molecule type" value="Genomic_DNA"/>
</dbReference>
<organism evidence="1 2">
    <name type="scientific">Vitis vinifera</name>
    <name type="common">Grape</name>
    <dbReference type="NCBI Taxonomy" id="29760"/>
    <lineage>
        <taxon>Eukaryota</taxon>
        <taxon>Viridiplantae</taxon>
        <taxon>Streptophyta</taxon>
        <taxon>Embryophyta</taxon>
        <taxon>Tracheophyta</taxon>
        <taxon>Spermatophyta</taxon>
        <taxon>Magnoliopsida</taxon>
        <taxon>eudicotyledons</taxon>
        <taxon>Gunneridae</taxon>
        <taxon>Pentapetalae</taxon>
        <taxon>rosids</taxon>
        <taxon>Vitales</taxon>
        <taxon>Vitaceae</taxon>
        <taxon>Viteae</taxon>
        <taxon>Vitis</taxon>
    </lineage>
</organism>
<evidence type="ECO:0008006" key="3">
    <source>
        <dbReference type="Google" id="ProtNLM"/>
    </source>
</evidence>
<dbReference type="InterPro" id="IPR018790">
    <property type="entry name" value="DUF2358"/>
</dbReference>
<keyword evidence="2" id="KW-1185">Reference proteome</keyword>
<dbReference type="InterPro" id="IPR032710">
    <property type="entry name" value="NTF2-like_dom_sf"/>
</dbReference>
<gene>
    <name evidence="1" type="ORF">VitviT2T_023820</name>
</gene>
<reference evidence="1 2" key="1">
    <citation type="journal article" date="2023" name="Hortic Res">
        <title>The complete reference genome for grapevine (Vitis vinifera L.) genetics and breeding.</title>
        <authorList>
            <person name="Shi X."/>
            <person name="Cao S."/>
            <person name="Wang X."/>
            <person name="Huang S."/>
            <person name="Wang Y."/>
            <person name="Liu Z."/>
            <person name="Liu W."/>
            <person name="Leng X."/>
            <person name="Peng Y."/>
            <person name="Wang N."/>
            <person name="Wang Y."/>
            <person name="Ma Z."/>
            <person name="Xu X."/>
            <person name="Zhang F."/>
            <person name="Xue H."/>
            <person name="Zhong H."/>
            <person name="Wang Y."/>
            <person name="Zhang K."/>
            <person name="Velt A."/>
            <person name="Avia K."/>
            <person name="Holtgrawe D."/>
            <person name="Grimplet J."/>
            <person name="Matus J.T."/>
            <person name="Ware D."/>
            <person name="Wu X."/>
            <person name="Wang H."/>
            <person name="Liu C."/>
            <person name="Fang Y."/>
            <person name="Rustenholz C."/>
            <person name="Cheng Z."/>
            <person name="Xiao H."/>
            <person name="Zhou Y."/>
        </authorList>
    </citation>
    <scope>NUCLEOTIDE SEQUENCE [LARGE SCALE GENOMIC DNA]</scope>
    <source>
        <strain evidence="2">cv. Pinot noir / PN40024</strain>
        <tissue evidence="1">Leaf</tissue>
    </source>
</reference>
<evidence type="ECO:0000313" key="2">
    <source>
        <dbReference type="Proteomes" id="UP001227230"/>
    </source>
</evidence>
<dbReference type="Pfam" id="PF10184">
    <property type="entry name" value="DUF2358"/>
    <property type="match status" value="1"/>
</dbReference>
<dbReference type="PANTHER" id="PTHR31094:SF2">
    <property type="entry name" value="RIKEN CDNA 2310061I04 GENE"/>
    <property type="match status" value="1"/>
</dbReference>
<proteinExistence type="predicted"/>
<protein>
    <recommendedName>
        <fullName evidence="3">SnoaL-like domain-containing protein</fullName>
    </recommendedName>
</protein>
<dbReference type="PANTHER" id="PTHR31094">
    <property type="entry name" value="RIKEN CDNA 2310061I04 GENE"/>
    <property type="match status" value="1"/>
</dbReference>